<protein>
    <submittedName>
        <fullName evidence="2">Uncharacterized protein</fullName>
    </submittedName>
</protein>
<keyword evidence="3" id="KW-1185">Reference proteome</keyword>
<keyword evidence="1" id="KW-0175">Coiled coil</keyword>
<feature type="coiled-coil region" evidence="1">
    <location>
        <begin position="75"/>
        <end position="102"/>
    </location>
</feature>
<gene>
    <name evidence="2" type="ORF">IU514_02055</name>
</gene>
<comment type="caution">
    <text evidence="2">The sequence shown here is derived from an EMBL/GenBank/DDBJ whole genome shotgun (WGS) entry which is preliminary data.</text>
</comment>
<evidence type="ECO:0000313" key="3">
    <source>
        <dbReference type="Proteomes" id="UP001429984"/>
    </source>
</evidence>
<evidence type="ECO:0000256" key="1">
    <source>
        <dbReference type="SAM" id="Coils"/>
    </source>
</evidence>
<evidence type="ECO:0000313" key="2">
    <source>
        <dbReference type="EMBL" id="MBF6022802.1"/>
    </source>
</evidence>
<sequence length="122" mass="13430">MKQTHQPGAPWNNRTVTVSDMLAAINAMEAAQNKRLAAVATSLAALKTRLYPKGDLSAREKAMGRAVRRVLVELRDGLRNEVSELRLRVNALEDRVVALEARVEGREIATQAVTRQPSGTRT</sequence>
<organism evidence="2 3">
    <name type="scientific">Lysobacter niastensis</name>
    <dbReference type="NCBI Taxonomy" id="380629"/>
    <lineage>
        <taxon>Bacteria</taxon>
        <taxon>Pseudomonadati</taxon>
        <taxon>Pseudomonadota</taxon>
        <taxon>Gammaproteobacteria</taxon>
        <taxon>Lysobacterales</taxon>
        <taxon>Lysobacteraceae</taxon>
        <taxon>Lysobacter</taxon>
    </lineage>
</organism>
<accession>A0ABS0B3D9</accession>
<name>A0ABS0B3D9_9GAMM</name>
<dbReference type="Proteomes" id="UP001429984">
    <property type="component" value="Unassembled WGS sequence"/>
</dbReference>
<proteinExistence type="predicted"/>
<dbReference type="EMBL" id="JADLZT010000001">
    <property type="protein sequence ID" value="MBF6022802.1"/>
    <property type="molecule type" value="Genomic_DNA"/>
</dbReference>
<reference evidence="2 3" key="1">
    <citation type="submission" date="2020-11" db="EMBL/GenBank/DDBJ databases">
        <title>Draft Genome Sequence and Secondary Metabolite Biosynthetic Potential of the Lysobacter niastensis Type strain DSM 18481.</title>
        <authorList>
            <person name="Turrini P."/>
            <person name="Artuso I."/>
            <person name="Tescari M."/>
            <person name="Lugli G.A."/>
            <person name="Frangipani E."/>
            <person name="Ventura M."/>
            <person name="Visca P."/>
        </authorList>
    </citation>
    <scope>NUCLEOTIDE SEQUENCE [LARGE SCALE GENOMIC DNA]</scope>
    <source>
        <strain evidence="2 3">DSM 18481</strain>
    </source>
</reference>